<dbReference type="Gene3D" id="1.25.40.10">
    <property type="entry name" value="Tetratricopeptide repeat domain"/>
    <property type="match status" value="1"/>
</dbReference>
<dbReference type="STRING" id="568069.A0A1J1J4I2"/>
<dbReference type="SUPFAM" id="SSF81383">
    <property type="entry name" value="F-box domain"/>
    <property type="match status" value="1"/>
</dbReference>
<evidence type="ECO:0000313" key="5">
    <source>
        <dbReference type="Proteomes" id="UP000183832"/>
    </source>
</evidence>
<evidence type="ECO:0000256" key="1">
    <source>
        <dbReference type="ARBA" id="ARBA00022786"/>
    </source>
</evidence>
<dbReference type="OrthoDB" id="361362at2759"/>
<evidence type="ECO:0000259" key="3">
    <source>
        <dbReference type="PROSITE" id="PS50181"/>
    </source>
</evidence>
<organism evidence="4 5">
    <name type="scientific">Clunio marinus</name>
    <dbReference type="NCBI Taxonomy" id="568069"/>
    <lineage>
        <taxon>Eukaryota</taxon>
        <taxon>Metazoa</taxon>
        <taxon>Ecdysozoa</taxon>
        <taxon>Arthropoda</taxon>
        <taxon>Hexapoda</taxon>
        <taxon>Insecta</taxon>
        <taxon>Pterygota</taxon>
        <taxon>Neoptera</taxon>
        <taxon>Endopterygota</taxon>
        <taxon>Diptera</taxon>
        <taxon>Nematocera</taxon>
        <taxon>Chironomoidea</taxon>
        <taxon>Chironomidae</taxon>
        <taxon>Clunio</taxon>
    </lineage>
</organism>
<dbReference type="InterPro" id="IPR001810">
    <property type="entry name" value="F-box_dom"/>
</dbReference>
<dbReference type="PROSITE" id="PS50005">
    <property type="entry name" value="TPR"/>
    <property type="match status" value="1"/>
</dbReference>
<dbReference type="InterPro" id="IPR036047">
    <property type="entry name" value="F-box-like_dom_sf"/>
</dbReference>
<dbReference type="CDD" id="cd22089">
    <property type="entry name" value="F-box_FBXO9"/>
    <property type="match status" value="1"/>
</dbReference>
<dbReference type="PANTHER" id="PTHR12874">
    <property type="entry name" value="F-BOX ONLY PROTEIN 48-RELATED"/>
    <property type="match status" value="1"/>
</dbReference>
<dbReference type="Pfam" id="PF19270">
    <property type="entry name" value="FBO_C"/>
    <property type="match status" value="1"/>
</dbReference>
<name>A0A1J1J4I2_9DIPT</name>
<dbReference type="GO" id="GO:0005737">
    <property type="term" value="C:cytoplasm"/>
    <property type="evidence" value="ECO:0007669"/>
    <property type="project" value="TreeGrafter"/>
</dbReference>
<evidence type="ECO:0000256" key="2">
    <source>
        <dbReference type="PROSITE-ProRule" id="PRU00339"/>
    </source>
</evidence>
<dbReference type="Proteomes" id="UP000183832">
    <property type="component" value="Unassembled WGS sequence"/>
</dbReference>
<proteinExistence type="predicted"/>
<keyword evidence="1" id="KW-0833">Ubl conjugation pathway</keyword>
<dbReference type="PANTHER" id="PTHR12874:SF29">
    <property type="entry name" value="F-BOX ONLY PROTEIN 9"/>
    <property type="match status" value="1"/>
</dbReference>
<dbReference type="InterPro" id="IPR019734">
    <property type="entry name" value="TPR_rpt"/>
</dbReference>
<dbReference type="GO" id="GO:0019005">
    <property type="term" value="C:SCF ubiquitin ligase complex"/>
    <property type="evidence" value="ECO:0007669"/>
    <property type="project" value="TreeGrafter"/>
</dbReference>
<dbReference type="Gene3D" id="1.20.1280.50">
    <property type="match status" value="1"/>
</dbReference>
<dbReference type="Pfam" id="PF12937">
    <property type="entry name" value="F-box-like"/>
    <property type="match status" value="1"/>
</dbReference>
<dbReference type="SUPFAM" id="SSF48452">
    <property type="entry name" value="TPR-like"/>
    <property type="match status" value="1"/>
</dbReference>
<dbReference type="InterPro" id="IPR045464">
    <property type="entry name" value="Hrt3/FBXO9_C"/>
</dbReference>
<dbReference type="EMBL" id="CVRI01000070">
    <property type="protein sequence ID" value="CRL07307.1"/>
    <property type="molecule type" value="Genomic_DNA"/>
</dbReference>
<dbReference type="AlphaFoldDB" id="A0A1J1J4I2"/>
<keyword evidence="2" id="KW-0802">TPR repeat</keyword>
<dbReference type="PROSITE" id="PS50181">
    <property type="entry name" value="FBOX"/>
    <property type="match status" value="1"/>
</dbReference>
<accession>A0A1J1J4I2</accession>
<gene>
    <name evidence="4" type="primary">putative F-box only protein 9</name>
    <name evidence="4" type="ORF">CLUMA_CG020287</name>
</gene>
<keyword evidence="5" id="KW-1185">Reference proteome</keyword>
<feature type="repeat" description="TPR" evidence="2">
    <location>
        <begin position="43"/>
        <end position="76"/>
    </location>
</feature>
<reference evidence="4 5" key="1">
    <citation type="submission" date="2015-04" db="EMBL/GenBank/DDBJ databases">
        <authorList>
            <person name="Syromyatnikov M.Y."/>
            <person name="Popov V.N."/>
        </authorList>
    </citation>
    <scope>NUCLEOTIDE SEQUENCE [LARGE SCALE GENOMIC DNA]</scope>
</reference>
<sequence>MENNGEEIVNEQVLSDFRNQWRQELNQGVQAGSSQEEDNSNEAKTYFLQGVDLERKGKCFDAIRLYRRAIQLDPDIEYKIYSQSSQQKQKNEKANSNTVQTIKNDENTETIENLAEVFQRDLSLNNVAICESNFGPGVISTNLHISCLPVEVFLVILKWLVSNDLDIKSLERFGRVCKGFYLLSRDQEIWKLACTKVWGSNISPSSTWREMFMTRSRVNFNGCYISKINYQRYGENSFQDQFYRPLQIVEYFRLIRFLPNGSLLMMTSADDLQMSVNRLKNISNALQSREIMKGQYHYQDSTVVIVIKKQQTSHQKFKRKTIAVDDNLTFFLELDIHNTVKKKFSKLTWKHYEIIHCRNGEELNSEFDLRSSTKYPPFYFSQKII</sequence>
<feature type="domain" description="F-box" evidence="3">
    <location>
        <begin position="142"/>
        <end position="193"/>
    </location>
</feature>
<protein>
    <submittedName>
        <fullName evidence="4">CLUMA_CG020287, isoform A</fullName>
    </submittedName>
</protein>
<dbReference type="InterPro" id="IPR011990">
    <property type="entry name" value="TPR-like_helical_dom_sf"/>
</dbReference>
<evidence type="ECO:0000313" key="4">
    <source>
        <dbReference type="EMBL" id="CRL07307.1"/>
    </source>
</evidence>
<dbReference type="GO" id="GO:0031146">
    <property type="term" value="P:SCF-dependent proteasomal ubiquitin-dependent protein catabolic process"/>
    <property type="evidence" value="ECO:0007669"/>
    <property type="project" value="TreeGrafter"/>
</dbReference>